<reference evidence="2" key="1">
    <citation type="submission" date="2017-11" db="EMBL/GenBank/DDBJ databases">
        <authorList>
            <person name="Lima N.C."/>
            <person name="Parody-Merino A.M."/>
            <person name="Battley P.F."/>
            <person name="Fidler A.E."/>
            <person name="Prosdocimi F."/>
        </authorList>
    </citation>
    <scope>NUCLEOTIDE SEQUENCE [LARGE SCALE GENOMIC DNA]</scope>
</reference>
<dbReference type="Proteomes" id="UP000233556">
    <property type="component" value="Unassembled WGS sequence"/>
</dbReference>
<gene>
    <name evidence="1" type="ORF">llap_1101</name>
</gene>
<evidence type="ECO:0000313" key="1">
    <source>
        <dbReference type="EMBL" id="PKU48565.1"/>
    </source>
</evidence>
<evidence type="ECO:0000313" key="2">
    <source>
        <dbReference type="Proteomes" id="UP000233556"/>
    </source>
</evidence>
<name>A0A2I0UR92_LIMLA</name>
<organism evidence="1 2">
    <name type="scientific">Limosa lapponica baueri</name>
    <dbReference type="NCBI Taxonomy" id="1758121"/>
    <lineage>
        <taxon>Eukaryota</taxon>
        <taxon>Metazoa</taxon>
        <taxon>Chordata</taxon>
        <taxon>Craniata</taxon>
        <taxon>Vertebrata</taxon>
        <taxon>Euteleostomi</taxon>
        <taxon>Archelosauria</taxon>
        <taxon>Archosauria</taxon>
        <taxon>Dinosauria</taxon>
        <taxon>Saurischia</taxon>
        <taxon>Theropoda</taxon>
        <taxon>Coelurosauria</taxon>
        <taxon>Aves</taxon>
        <taxon>Neognathae</taxon>
        <taxon>Neoaves</taxon>
        <taxon>Charadriiformes</taxon>
        <taxon>Scolopacidae</taxon>
        <taxon>Limosa</taxon>
    </lineage>
</organism>
<sequence length="128" mass="14295">MVVVVAKGTAPFTACSQVWRSFGGGREEKRKGHSSYSVKKRKVCEICNGFTRNEKKEERNPAATHVAAPAIPSQFSRIQGSVLSQYCLRNTSLAAHAPKESSNNNKRKYIERDDLSEFGNRFSDETLL</sequence>
<proteinExistence type="predicted"/>
<accession>A0A2I0UR92</accession>
<reference evidence="2" key="2">
    <citation type="submission" date="2017-12" db="EMBL/GenBank/DDBJ databases">
        <title>Genome sequence of the Bar-tailed Godwit (Limosa lapponica baueri).</title>
        <authorList>
            <person name="Lima N.C.B."/>
            <person name="Parody-Merino A.M."/>
            <person name="Battley P.F."/>
            <person name="Fidler A.E."/>
            <person name="Prosdocimi F."/>
        </authorList>
    </citation>
    <scope>NUCLEOTIDE SEQUENCE [LARGE SCALE GENOMIC DNA]</scope>
</reference>
<keyword evidence="2" id="KW-1185">Reference proteome</keyword>
<dbReference type="EMBL" id="KZ505650">
    <property type="protein sequence ID" value="PKU48565.1"/>
    <property type="molecule type" value="Genomic_DNA"/>
</dbReference>
<protein>
    <submittedName>
        <fullName evidence="1">Uncharacterized protein</fullName>
    </submittedName>
</protein>
<dbReference type="AlphaFoldDB" id="A0A2I0UR92"/>